<dbReference type="AlphaFoldDB" id="A0A099LVU5"/>
<protein>
    <recommendedName>
        <fullName evidence="1">START domain-containing protein</fullName>
    </recommendedName>
</protein>
<dbReference type="Gene3D" id="3.30.530.20">
    <property type="match status" value="1"/>
</dbReference>
<dbReference type="PROSITE" id="PS50848">
    <property type="entry name" value="START"/>
    <property type="match status" value="1"/>
</dbReference>
<comment type="caution">
    <text evidence="2">The sequence shown here is derived from an EMBL/GenBank/DDBJ whole genome shotgun (WGS) entry which is preliminary data.</text>
</comment>
<dbReference type="InterPro" id="IPR002913">
    <property type="entry name" value="START_lipid-bd_dom"/>
</dbReference>
<reference evidence="2 3" key="1">
    <citation type="submission" date="2014-04" db="EMBL/GenBank/DDBJ databases">
        <title>Genome sequencing of Vibrio navarrensis strains.</title>
        <authorList>
            <person name="Gladney L.M."/>
            <person name="Katz L.S."/>
            <person name="Marino-Ramirez L."/>
            <person name="Jordan I.K."/>
        </authorList>
    </citation>
    <scope>NUCLEOTIDE SEQUENCE [LARGE SCALE GENOMIC DNA]</scope>
    <source>
        <strain evidence="2 3">ATCC 51183</strain>
    </source>
</reference>
<proteinExistence type="predicted"/>
<name>A0A099LVU5_9VIBR</name>
<dbReference type="CDD" id="cd08876">
    <property type="entry name" value="START_1"/>
    <property type="match status" value="1"/>
</dbReference>
<organism evidence="2 3">
    <name type="scientific">Vibrio navarrensis</name>
    <dbReference type="NCBI Taxonomy" id="29495"/>
    <lineage>
        <taxon>Bacteria</taxon>
        <taxon>Pseudomonadati</taxon>
        <taxon>Pseudomonadota</taxon>
        <taxon>Gammaproteobacteria</taxon>
        <taxon>Vibrionales</taxon>
        <taxon>Vibrionaceae</taxon>
        <taxon>Vibrio</taxon>
    </lineage>
</organism>
<dbReference type="PIRSF" id="PIRSF039033">
    <property type="entry name" value="START_dom"/>
    <property type="match status" value="1"/>
</dbReference>
<gene>
    <name evidence="2" type="ORF">EA26_11005</name>
</gene>
<dbReference type="PANTHER" id="PTHR19308:SF14">
    <property type="entry name" value="START DOMAIN-CONTAINING PROTEIN"/>
    <property type="match status" value="1"/>
</dbReference>
<dbReference type="eggNOG" id="ENOG5032SB6">
    <property type="taxonomic scope" value="Bacteria"/>
</dbReference>
<dbReference type="GO" id="GO:0005737">
    <property type="term" value="C:cytoplasm"/>
    <property type="evidence" value="ECO:0007669"/>
    <property type="project" value="UniProtKB-ARBA"/>
</dbReference>
<accession>A0A099LVU5</accession>
<dbReference type="GO" id="GO:0008289">
    <property type="term" value="F:lipid binding"/>
    <property type="evidence" value="ECO:0007669"/>
    <property type="project" value="InterPro"/>
</dbReference>
<dbReference type="SUPFAM" id="SSF55961">
    <property type="entry name" value="Bet v1-like"/>
    <property type="match status" value="1"/>
</dbReference>
<sequence length="213" mass="24163">MNIHLTFTCICFTLISIPILASPERGWTFDSADNGITIHFREHSDDLVEVKAQMFTPTTYGGFLRLLQDTDKVPEWVDNVSGSVVVKQISPSENIVYTQFSAPWPAKDRDMLTYSKFRIDAEGFRLEISDAPQAILPPQADYIRITSVHAVWQLKKLTDGNTHIEYTVFADPAGALPNWLINKLAKESARTTFENLRAQLPHFQTDEHPEVNE</sequence>
<dbReference type="InterPro" id="IPR051213">
    <property type="entry name" value="START_lipid_transfer"/>
</dbReference>
<dbReference type="GeneID" id="43683698"/>
<dbReference type="Proteomes" id="UP000029994">
    <property type="component" value="Unassembled WGS sequence"/>
</dbReference>
<evidence type="ECO:0000259" key="1">
    <source>
        <dbReference type="PROSITE" id="PS50848"/>
    </source>
</evidence>
<evidence type="ECO:0000313" key="2">
    <source>
        <dbReference type="EMBL" id="KGK11804.1"/>
    </source>
</evidence>
<dbReference type="PANTHER" id="PTHR19308">
    <property type="entry name" value="PHOSPHATIDYLCHOLINE TRANSFER PROTEIN"/>
    <property type="match status" value="1"/>
</dbReference>
<dbReference type="InterPro" id="IPR028347">
    <property type="entry name" value="START_dom_prot"/>
</dbReference>
<dbReference type="Pfam" id="PF01852">
    <property type="entry name" value="START"/>
    <property type="match status" value="1"/>
</dbReference>
<dbReference type="EMBL" id="JMCG01000001">
    <property type="protein sequence ID" value="KGK11804.1"/>
    <property type="molecule type" value="Genomic_DNA"/>
</dbReference>
<dbReference type="InterPro" id="IPR023393">
    <property type="entry name" value="START-like_dom_sf"/>
</dbReference>
<evidence type="ECO:0000313" key="3">
    <source>
        <dbReference type="Proteomes" id="UP000029994"/>
    </source>
</evidence>
<dbReference type="RefSeq" id="WP_039429011.1">
    <property type="nucleotide sequence ID" value="NZ_CP061844.1"/>
</dbReference>
<keyword evidence="3" id="KW-1185">Reference proteome</keyword>
<dbReference type="STRING" id="29495.EA26_11005"/>
<feature type="domain" description="START" evidence="1">
    <location>
        <begin position="63"/>
        <end position="205"/>
    </location>
</feature>